<name>A0A7S2UYP2_9STRA</name>
<feature type="compositionally biased region" description="Basic and acidic residues" evidence="1">
    <location>
        <begin position="107"/>
        <end position="149"/>
    </location>
</feature>
<sequence>MEKISKRRAQERERKIQSERLEMERARQALLKDQEKALRRKQQMKAKMDAMVQDNKNNMLMKELRKQQEAEMDKLVAKTMMQRLEKEERARALALQKMIDQQNLAEQRTRPLLEQLSKKTKDEEKKIAQSMKESEEAQEKDRQLREARRAKLAEDQVRFLKEHHAEVERRKKKEKDEELRVARQILQEDKEAVQKDKREKIGKRMQNMNHRRELEQQIMQNMRMKQANLVCVMSDTEAKFNRQLINSAET</sequence>
<protein>
    <submittedName>
        <fullName evidence="2">Uncharacterized protein</fullName>
    </submittedName>
</protein>
<dbReference type="EMBL" id="HBHR01007455">
    <property type="protein sequence ID" value="CAD9861135.1"/>
    <property type="molecule type" value="Transcribed_RNA"/>
</dbReference>
<dbReference type="AlphaFoldDB" id="A0A7S2UYP2"/>
<proteinExistence type="predicted"/>
<evidence type="ECO:0000256" key="1">
    <source>
        <dbReference type="SAM" id="MobiDB-lite"/>
    </source>
</evidence>
<feature type="region of interest" description="Disordered" evidence="1">
    <location>
        <begin position="106"/>
        <end position="149"/>
    </location>
</feature>
<organism evidence="2">
    <name type="scientific">Fibrocapsa japonica</name>
    <dbReference type="NCBI Taxonomy" id="94617"/>
    <lineage>
        <taxon>Eukaryota</taxon>
        <taxon>Sar</taxon>
        <taxon>Stramenopiles</taxon>
        <taxon>Ochrophyta</taxon>
        <taxon>Raphidophyceae</taxon>
        <taxon>Chattonellales</taxon>
        <taxon>Chattonellaceae</taxon>
        <taxon>Fibrocapsa</taxon>
    </lineage>
</organism>
<feature type="region of interest" description="Disordered" evidence="1">
    <location>
        <begin position="1"/>
        <end position="20"/>
    </location>
</feature>
<evidence type="ECO:0000313" key="2">
    <source>
        <dbReference type="EMBL" id="CAD9861135.1"/>
    </source>
</evidence>
<gene>
    <name evidence="2" type="ORF">FJAP1339_LOCUS3657</name>
</gene>
<reference evidence="2" key="1">
    <citation type="submission" date="2021-01" db="EMBL/GenBank/DDBJ databases">
        <authorList>
            <person name="Corre E."/>
            <person name="Pelletier E."/>
            <person name="Niang G."/>
            <person name="Scheremetjew M."/>
            <person name="Finn R."/>
            <person name="Kale V."/>
            <person name="Holt S."/>
            <person name="Cochrane G."/>
            <person name="Meng A."/>
            <person name="Brown T."/>
            <person name="Cohen L."/>
        </authorList>
    </citation>
    <scope>NUCLEOTIDE SEQUENCE</scope>
    <source>
        <strain evidence="2">CCMP1661</strain>
    </source>
</reference>
<accession>A0A7S2UYP2</accession>